<comment type="caution">
    <text evidence="2">The sequence shown here is derived from an EMBL/GenBank/DDBJ whole genome shotgun (WGS) entry which is preliminary data.</text>
</comment>
<accession>A0A4U3LY42</accession>
<dbReference type="Pfam" id="PF00067">
    <property type="entry name" value="p450"/>
    <property type="match status" value="1"/>
</dbReference>
<dbReference type="Proteomes" id="UP000305836">
    <property type="component" value="Unassembled WGS sequence"/>
</dbReference>
<protein>
    <submittedName>
        <fullName evidence="2">Cytochrome P450</fullName>
    </submittedName>
</protein>
<dbReference type="AlphaFoldDB" id="A0A4U3LY42"/>
<dbReference type="Gene3D" id="1.10.630.10">
    <property type="entry name" value="Cytochrome P450"/>
    <property type="match status" value="1"/>
</dbReference>
<proteinExistence type="inferred from homology"/>
<dbReference type="PRINTS" id="PR00385">
    <property type="entry name" value="P450"/>
</dbReference>
<evidence type="ECO:0000313" key="3">
    <source>
        <dbReference type="Proteomes" id="UP000305836"/>
    </source>
</evidence>
<reference evidence="2 3" key="1">
    <citation type="submission" date="2019-04" db="EMBL/GenBank/DDBJ databases">
        <title>Kribbella sp. NEAU-THZ 27 nov., a novel actinomycete isolated from soil.</title>
        <authorList>
            <person name="Duan L."/>
        </authorList>
    </citation>
    <scope>NUCLEOTIDE SEQUENCE [LARGE SCALE GENOMIC DNA]</scope>
    <source>
        <strain evidence="3">NEAU-THZ27</strain>
    </source>
</reference>
<dbReference type="InterPro" id="IPR001128">
    <property type="entry name" value="Cyt_P450"/>
</dbReference>
<keyword evidence="3" id="KW-1185">Reference proteome</keyword>
<dbReference type="GO" id="GO:0004497">
    <property type="term" value="F:monooxygenase activity"/>
    <property type="evidence" value="ECO:0007669"/>
    <property type="project" value="InterPro"/>
</dbReference>
<dbReference type="SUPFAM" id="SSF48264">
    <property type="entry name" value="Cytochrome P450"/>
    <property type="match status" value="1"/>
</dbReference>
<dbReference type="GO" id="GO:0005506">
    <property type="term" value="F:iron ion binding"/>
    <property type="evidence" value="ECO:0007669"/>
    <property type="project" value="InterPro"/>
</dbReference>
<gene>
    <name evidence="2" type="ORF">FDA38_15080</name>
</gene>
<evidence type="ECO:0000256" key="1">
    <source>
        <dbReference type="ARBA" id="ARBA00010617"/>
    </source>
</evidence>
<comment type="similarity">
    <text evidence="1">Belongs to the cytochrome P450 family.</text>
</comment>
<evidence type="ECO:0000313" key="2">
    <source>
        <dbReference type="EMBL" id="TKK79707.1"/>
    </source>
</evidence>
<dbReference type="OrthoDB" id="502624at2"/>
<dbReference type="PRINTS" id="PR00359">
    <property type="entry name" value="BP450"/>
</dbReference>
<dbReference type="InterPro" id="IPR002397">
    <property type="entry name" value="Cyt_P450_B"/>
</dbReference>
<dbReference type="GO" id="GO:0016705">
    <property type="term" value="F:oxidoreductase activity, acting on paired donors, with incorporation or reduction of molecular oxygen"/>
    <property type="evidence" value="ECO:0007669"/>
    <property type="project" value="InterPro"/>
</dbReference>
<dbReference type="GO" id="GO:0020037">
    <property type="term" value="F:heme binding"/>
    <property type="evidence" value="ECO:0007669"/>
    <property type="project" value="InterPro"/>
</dbReference>
<name>A0A4U3LY42_9ACTN</name>
<organism evidence="2 3">
    <name type="scientific">Kribbella jiaozuonensis</name>
    <dbReference type="NCBI Taxonomy" id="2575441"/>
    <lineage>
        <taxon>Bacteria</taxon>
        <taxon>Bacillati</taxon>
        <taxon>Actinomycetota</taxon>
        <taxon>Actinomycetes</taxon>
        <taxon>Propionibacteriales</taxon>
        <taxon>Kribbellaceae</taxon>
        <taxon>Kribbella</taxon>
    </lineage>
</organism>
<dbReference type="InterPro" id="IPR036396">
    <property type="entry name" value="Cyt_P450_sf"/>
</dbReference>
<dbReference type="PANTHER" id="PTHR46696">
    <property type="entry name" value="P450, PUTATIVE (EUROFUNG)-RELATED"/>
    <property type="match status" value="1"/>
</dbReference>
<dbReference type="EMBL" id="SZPZ01000002">
    <property type="protein sequence ID" value="TKK79707.1"/>
    <property type="molecule type" value="Genomic_DNA"/>
</dbReference>
<dbReference type="PANTHER" id="PTHR46696:SF1">
    <property type="entry name" value="CYTOCHROME P450 YJIB-RELATED"/>
    <property type="match status" value="1"/>
</dbReference>
<sequence>MAHTLEGDAEGFVTRRPAESFISDLSQQYQCSKWFYPYAGPVVTVEDLETDPHPTLAAIRPIGWIEPLNTWMVTSRALALTVLRDPDTFTVDDPRFSTAQVVGPSMLSLDGANHKSHRDPFESPFTLAETRRRFTTPVEQTVNELMAAARRNAGQTPGAAGAARPSADLRTTLAGPLSVAVVAYSLGLPPASAATVLDWYTAISASVSGVSAGHPVTAEGAAAFGELHKHVAAGIDSSDSLIAAAAHAGLGVDEVVANAAVLMFGGIETTEGMITNALWHLLTNPDQLDLVLADPSLLPNAMEESLRLEPAAAVVDRYATRDIELAGTQIRRGDMVTVSLAGAGRDPEVFESPDTYDVRRPNARRHLAFASGPHICLGMHLTRLETLTALEAALRLPGLRLADDSPPPRGLVFRKPSALRVSWDA</sequence>